<proteinExistence type="predicted"/>
<dbReference type="EMBL" id="OX451735">
    <property type="protein sequence ID" value="CAI8593251.1"/>
    <property type="molecule type" value="Genomic_DNA"/>
</dbReference>
<feature type="transmembrane region" description="Helical" evidence="1">
    <location>
        <begin position="60"/>
        <end position="79"/>
    </location>
</feature>
<evidence type="ECO:0000313" key="3">
    <source>
        <dbReference type="Proteomes" id="UP001157006"/>
    </source>
</evidence>
<evidence type="ECO:0000256" key="1">
    <source>
        <dbReference type="SAM" id="Phobius"/>
    </source>
</evidence>
<feature type="transmembrane region" description="Helical" evidence="1">
    <location>
        <begin position="91"/>
        <end position="108"/>
    </location>
</feature>
<sequence length="109" mass="12572">MDTGGRWEIKQISNLTNTLDDGEGAKEVLSKILGNTFMDDGLSIRLEFQKNQITRSKGKIAFFVLACFSIRILLFLKPYKLIRFVKYLKIEPLQFGCPFLVFMSLNFLK</sequence>
<accession>A0AAV0Z615</accession>
<keyword evidence="1" id="KW-0812">Transmembrane</keyword>
<organism evidence="2 3">
    <name type="scientific">Vicia faba</name>
    <name type="common">Broad bean</name>
    <name type="synonym">Faba vulgaris</name>
    <dbReference type="NCBI Taxonomy" id="3906"/>
    <lineage>
        <taxon>Eukaryota</taxon>
        <taxon>Viridiplantae</taxon>
        <taxon>Streptophyta</taxon>
        <taxon>Embryophyta</taxon>
        <taxon>Tracheophyta</taxon>
        <taxon>Spermatophyta</taxon>
        <taxon>Magnoliopsida</taxon>
        <taxon>eudicotyledons</taxon>
        <taxon>Gunneridae</taxon>
        <taxon>Pentapetalae</taxon>
        <taxon>rosids</taxon>
        <taxon>fabids</taxon>
        <taxon>Fabales</taxon>
        <taxon>Fabaceae</taxon>
        <taxon>Papilionoideae</taxon>
        <taxon>50 kb inversion clade</taxon>
        <taxon>NPAAA clade</taxon>
        <taxon>Hologalegina</taxon>
        <taxon>IRL clade</taxon>
        <taxon>Fabeae</taxon>
        <taxon>Vicia</taxon>
    </lineage>
</organism>
<keyword evidence="1" id="KW-1133">Transmembrane helix</keyword>
<name>A0AAV0Z615_VICFA</name>
<keyword evidence="3" id="KW-1185">Reference proteome</keyword>
<dbReference type="Proteomes" id="UP001157006">
    <property type="component" value="Chromosome 1S"/>
</dbReference>
<dbReference type="AlphaFoldDB" id="A0AAV0Z615"/>
<keyword evidence="1" id="KW-0472">Membrane</keyword>
<gene>
    <name evidence="2" type="ORF">VFH_I082000</name>
</gene>
<evidence type="ECO:0000313" key="2">
    <source>
        <dbReference type="EMBL" id="CAI8593251.1"/>
    </source>
</evidence>
<protein>
    <submittedName>
        <fullName evidence="2">Uncharacterized protein</fullName>
    </submittedName>
</protein>
<reference evidence="2 3" key="1">
    <citation type="submission" date="2023-01" db="EMBL/GenBank/DDBJ databases">
        <authorList>
            <person name="Kreplak J."/>
        </authorList>
    </citation>
    <scope>NUCLEOTIDE SEQUENCE [LARGE SCALE GENOMIC DNA]</scope>
</reference>